<proteinExistence type="predicted"/>
<gene>
    <name evidence="2" type="ORF">GGX14DRAFT_632466</name>
</gene>
<reference evidence="2" key="1">
    <citation type="submission" date="2023-03" db="EMBL/GenBank/DDBJ databases">
        <title>Massive genome expansion in bonnet fungi (Mycena s.s.) driven by repeated elements and novel gene families across ecological guilds.</title>
        <authorList>
            <consortium name="Lawrence Berkeley National Laboratory"/>
            <person name="Harder C.B."/>
            <person name="Miyauchi S."/>
            <person name="Viragh M."/>
            <person name="Kuo A."/>
            <person name="Thoen E."/>
            <person name="Andreopoulos B."/>
            <person name="Lu D."/>
            <person name="Skrede I."/>
            <person name="Drula E."/>
            <person name="Henrissat B."/>
            <person name="Morin E."/>
            <person name="Kohler A."/>
            <person name="Barry K."/>
            <person name="LaButti K."/>
            <person name="Morin E."/>
            <person name="Salamov A."/>
            <person name="Lipzen A."/>
            <person name="Mereny Z."/>
            <person name="Hegedus B."/>
            <person name="Baldrian P."/>
            <person name="Stursova M."/>
            <person name="Weitz H."/>
            <person name="Taylor A."/>
            <person name="Grigoriev I.V."/>
            <person name="Nagy L.G."/>
            <person name="Martin F."/>
            <person name="Kauserud H."/>
        </authorList>
    </citation>
    <scope>NUCLEOTIDE SEQUENCE</scope>
    <source>
        <strain evidence="2">9144</strain>
    </source>
</reference>
<feature type="region of interest" description="Disordered" evidence="1">
    <location>
        <begin position="126"/>
        <end position="146"/>
    </location>
</feature>
<evidence type="ECO:0000313" key="2">
    <source>
        <dbReference type="EMBL" id="KAJ7209230.1"/>
    </source>
</evidence>
<feature type="compositionally biased region" description="Pro residues" evidence="1">
    <location>
        <begin position="30"/>
        <end position="44"/>
    </location>
</feature>
<dbReference type="Proteomes" id="UP001219525">
    <property type="component" value="Unassembled WGS sequence"/>
</dbReference>
<protein>
    <submittedName>
        <fullName evidence="2">Uncharacterized protein</fullName>
    </submittedName>
</protein>
<keyword evidence="3" id="KW-1185">Reference proteome</keyword>
<evidence type="ECO:0000256" key="1">
    <source>
        <dbReference type="SAM" id="MobiDB-lite"/>
    </source>
</evidence>
<accession>A0AAD6VCQ8</accession>
<name>A0AAD6VCQ8_9AGAR</name>
<sequence length="239" mass="25349">MSTSSSSFSASSSPASSSSSTSSFVVPQTFTPPFPTQSLPPPPTGGGQAGQAGLQSSAQLSRASMFLVLVLATVSNRDLFVFFDLFVFLPARGHPRALLHRAHCTRPYCRPPRALAPSCSSFVTSITSSPPQSTPSSPRSSSSSQCSAGSASDTLLSVSSLLYFLISVSFARGHASRTSILPTAPALIAARLAFLVLFSSFLPNLYLPCRAHHPRRCLLRDCRPLSLRRRARSAEDSVA</sequence>
<comment type="caution">
    <text evidence="2">The sequence shown here is derived from an EMBL/GenBank/DDBJ whole genome shotgun (WGS) entry which is preliminary data.</text>
</comment>
<dbReference type="AlphaFoldDB" id="A0AAD6VCQ8"/>
<evidence type="ECO:0000313" key="3">
    <source>
        <dbReference type="Proteomes" id="UP001219525"/>
    </source>
</evidence>
<dbReference type="EMBL" id="JARJCW010000031">
    <property type="protein sequence ID" value="KAJ7209230.1"/>
    <property type="molecule type" value="Genomic_DNA"/>
</dbReference>
<feature type="compositionally biased region" description="Low complexity" evidence="1">
    <location>
        <begin position="1"/>
        <end position="29"/>
    </location>
</feature>
<feature type="region of interest" description="Disordered" evidence="1">
    <location>
        <begin position="1"/>
        <end position="55"/>
    </location>
</feature>
<organism evidence="2 3">
    <name type="scientific">Mycena pura</name>
    <dbReference type="NCBI Taxonomy" id="153505"/>
    <lineage>
        <taxon>Eukaryota</taxon>
        <taxon>Fungi</taxon>
        <taxon>Dikarya</taxon>
        <taxon>Basidiomycota</taxon>
        <taxon>Agaricomycotina</taxon>
        <taxon>Agaricomycetes</taxon>
        <taxon>Agaricomycetidae</taxon>
        <taxon>Agaricales</taxon>
        <taxon>Marasmiineae</taxon>
        <taxon>Mycenaceae</taxon>
        <taxon>Mycena</taxon>
    </lineage>
</organism>